<reference evidence="2 3" key="1">
    <citation type="submission" date="2015-09" db="EMBL/GenBank/DDBJ databases">
        <title>Genome sequence, genome mining and natural product profiling of a biocontrol bacterium Streptomyces malaysiensis F913.</title>
        <authorList>
            <person name="Xu Y."/>
            <person name="Wei J."/>
            <person name="Xie J."/>
            <person name="Li T."/>
            <person name="Zhou Z."/>
        </authorList>
    </citation>
    <scope>NUCLEOTIDE SEQUENCE [LARGE SCALE GENOMIC DNA]</scope>
    <source>
        <strain evidence="2 3">F913</strain>
    </source>
</reference>
<dbReference type="EMBL" id="LJIW01000002">
    <property type="protein sequence ID" value="PNG91699.1"/>
    <property type="molecule type" value="Genomic_DNA"/>
</dbReference>
<proteinExistence type="predicted"/>
<evidence type="ECO:0000256" key="1">
    <source>
        <dbReference type="SAM" id="MobiDB-lite"/>
    </source>
</evidence>
<sequence length="42" mass="4486">MPLTEHSETAELADDDLPRRAGLVGHGGADTLRATAELRADR</sequence>
<dbReference type="RefSeq" id="WP_269788943.1">
    <property type="nucleotide sequence ID" value="NZ_BAAAHF010000012.1"/>
</dbReference>
<evidence type="ECO:0000313" key="3">
    <source>
        <dbReference type="Proteomes" id="UP000236520"/>
    </source>
</evidence>
<evidence type="ECO:0000313" key="2">
    <source>
        <dbReference type="EMBL" id="PNG91699.1"/>
    </source>
</evidence>
<keyword evidence="3" id="KW-1185">Reference proteome</keyword>
<dbReference type="AlphaFoldDB" id="A0A2J7YUZ0"/>
<protein>
    <submittedName>
        <fullName evidence="2">Uncharacterized protein</fullName>
    </submittedName>
</protein>
<feature type="region of interest" description="Disordered" evidence="1">
    <location>
        <begin position="1"/>
        <end position="28"/>
    </location>
</feature>
<dbReference type="Proteomes" id="UP000236520">
    <property type="component" value="Unassembled WGS sequence"/>
</dbReference>
<accession>A0A2J7YUZ0</accession>
<gene>
    <name evidence="2" type="ORF">SMF913_27164</name>
</gene>
<name>A0A2J7YUZ0_STRMQ</name>
<organism evidence="2 3">
    <name type="scientific">Streptomyces malaysiensis</name>
    <dbReference type="NCBI Taxonomy" id="92644"/>
    <lineage>
        <taxon>Bacteria</taxon>
        <taxon>Bacillati</taxon>
        <taxon>Actinomycetota</taxon>
        <taxon>Actinomycetes</taxon>
        <taxon>Kitasatosporales</taxon>
        <taxon>Streptomycetaceae</taxon>
        <taxon>Streptomyces</taxon>
        <taxon>Streptomyces violaceusniger group</taxon>
    </lineage>
</organism>
<comment type="caution">
    <text evidence="2">The sequence shown here is derived from an EMBL/GenBank/DDBJ whole genome shotgun (WGS) entry which is preliminary data.</text>
</comment>